<feature type="compositionally biased region" description="Polar residues" evidence="14">
    <location>
        <begin position="125"/>
        <end position="136"/>
    </location>
</feature>
<evidence type="ECO:0000256" key="3">
    <source>
        <dbReference type="ARBA" id="ARBA00022737"/>
    </source>
</evidence>
<dbReference type="GO" id="GO:0000981">
    <property type="term" value="F:DNA-binding transcription factor activity, RNA polymerase II-specific"/>
    <property type="evidence" value="ECO:0007669"/>
    <property type="project" value="TreeGrafter"/>
</dbReference>
<keyword evidence="4 12" id="KW-0862">Zinc</keyword>
<accession>A0A7L0T1D9</accession>
<feature type="domain" description="LIM zinc-binding" evidence="15">
    <location>
        <begin position="2"/>
        <end position="61"/>
    </location>
</feature>
<dbReference type="PANTHER" id="PTHR24208">
    <property type="entry name" value="LIM/HOMEOBOX PROTEIN LHX"/>
    <property type="match status" value="1"/>
</dbReference>
<dbReference type="InterPro" id="IPR049618">
    <property type="entry name" value="Lhx1/5_LIM1"/>
</dbReference>
<evidence type="ECO:0000313" key="18">
    <source>
        <dbReference type="Proteomes" id="UP000555275"/>
    </source>
</evidence>
<keyword evidence="18" id="KW-1185">Reference proteome</keyword>
<feature type="domain" description="Homeobox" evidence="16">
    <location>
        <begin position="178"/>
        <end position="226"/>
    </location>
</feature>
<organism evidence="17 18">
    <name type="scientific">Podilymbus podiceps</name>
    <name type="common">Pied-billed grebe</name>
    <dbReference type="NCBI Taxonomy" id="9252"/>
    <lineage>
        <taxon>Eukaryota</taxon>
        <taxon>Metazoa</taxon>
        <taxon>Chordata</taxon>
        <taxon>Craniata</taxon>
        <taxon>Vertebrata</taxon>
        <taxon>Euteleostomi</taxon>
        <taxon>Archelosauria</taxon>
        <taxon>Archosauria</taxon>
        <taxon>Dinosauria</taxon>
        <taxon>Saurischia</taxon>
        <taxon>Theropoda</taxon>
        <taxon>Coelurosauria</taxon>
        <taxon>Aves</taxon>
        <taxon>Neognathae</taxon>
        <taxon>Neoaves</taxon>
        <taxon>Mirandornithes</taxon>
        <taxon>Podicipediformes</taxon>
        <taxon>Podicipedidae</taxon>
        <taxon>Podilymbus</taxon>
    </lineage>
</organism>
<comment type="caution">
    <text evidence="17">The sequence shown here is derived from an EMBL/GenBank/DDBJ whole genome shotgun (WGS) entry which is preliminary data.</text>
</comment>
<dbReference type="Pfam" id="PF00046">
    <property type="entry name" value="Homeodomain"/>
    <property type="match status" value="1"/>
</dbReference>
<dbReference type="Gene3D" id="1.10.10.60">
    <property type="entry name" value="Homeodomain-like"/>
    <property type="match status" value="1"/>
</dbReference>
<dbReference type="GO" id="GO:0030182">
    <property type="term" value="P:neuron differentiation"/>
    <property type="evidence" value="ECO:0007669"/>
    <property type="project" value="TreeGrafter"/>
</dbReference>
<evidence type="ECO:0000256" key="11">
    <source>
        <dbReference type="PROSITE-ProRule" id="PRU00108"/>
    </source>
</evidence>
<keyword evidence="2 12" id="KW-0479">Metal-binding</keyword>
<keyword evidence="5 12" id="KW-0440">LIM domain</keyword>
<dbReference type="InterPro" id="IPR001356">
    <property type="entry name" value="HD"/>
</dbReference>
<keyword evidence="3" id="KW-0677">Repeat</keyword>
<evidence type="ECO:0000256" key="1">
    <source>
        <dbReference type="ARBA" id="ARBA00004123"/>
    </source>
</evidence>
<proteinExistence type="predicted"/>
<dbReference type="PANTHER" id="PTHR24208:SF106">
    <property type="entry name" value="LIM_HOMEOBOX PROTEIN LHX1"/>
    <property type="match status" value="1"/>
</dbReference>
<dbReference type="Proteomes" id="UP000555275">
    <property type="component" value="Unassembled WGS sequence"/>
</dbReference>
<dbReference type="SMART" id="SM00132">
    <property type="entry name" value="LIM"/>
    <property type="match status" value="2"/>
</dbReference>
<dbReference type="GO" id="GO:0005634">
    <property type="term" value="C:nucleus"/>
    <property type="evidence" value="ECO:0007669"/>
    <property type="project" value="UniProtKB-SubCell"/>
</dbReference>
<feature type="domain" description="LIM zinc-binding" evidence="15">
    <location>
        <begin position="62"/>
        <end position="124"/>
    </location>
</feature>
<dbReference type="OrthoDB" id="10068367at2759"/>
<dbReference type="InterPro" id="IPR049619">
    <property type="entry name" value="Lhx1/5_LIM2"/>
</dbReference>
<evidence type="ECO:0000256" key="6">
    <source>
        <dbReference type="ARBA" id="ARBA00023125"/>
    </source>
</evidence>
<evidence type="ECO:0000256" key="5">
    <source>
        <dbReference type="ARBA" id="ARBA00023038"/>
    </source>
</evidence>
<dbReference type="SUPFAM" id="SSF46689">
    <property type="entry name" value="Homeodomain-like"/>
    <property type="match status" value="1"/>
</dbReference>
<dbReference type="FunFam" id="2.10.110.10:FF:000120">
    <property type="entry name" value="Insulin gene enhancer protein ISL-2"/>
    <property type="match status" value="1"/>
</dbReference>
<evidence type="ECO:0000256" key="14">
    <source>
        <dbReference type="SAM" id="MobiDB-lite"/>
    </source>
</evidence>
<dbReference type="SUPFAM" id="SSF57716">
    <property type="entry name" value="Glucocorticoid receptor-like (DNA-binding domain)"/>
    <property type="match status" value="2"/>
</dbReference>
<feature type="non-terminal residue" evidence="17">
    <location>
        <position position="1"/>
    </location>
</feature>
<dbReference type="CDD" id="cd09375">
    <property type="entry name" value="LIM2_Lhx1_Lhx5"/>
    <property type="match status" value="1"/>
</dbReference>
<feature type="compositionally biased region" description="Basic and acidic residues" evidence="14">
    <location>
        <begin position="151"/>
        <end position="167"/>
    </location>
</feature>
<evidence type="ECO:0000256" key="4">
    <source>
        <dbReference type="ARBA" id="ARBA00022833"/>
    </source>
</evidence>
<dbReference type="CDD" id="cd00086">
    <property type="entry name" value="homeodomain"/>
    <property type="match status" value="1"/>
</dbReference>
<evidence type="ECO:0000256" key="9">
    <source>
        <dbReference type="ARBA" id="ARBA00040542"/>
    </source>
</evidence>
<dbReference type="InterPro" id="IPR009057">
    <property type="entry name" value="Homeodomain-like_sf"/>
</dbReference>
<dbReference type="PROSITE" id="PS00478">
    <property type="entry name" value="LIM_DOMAIN_1"/>
    <property type="match status" value="2"/>
</dbReference>
<keyword evidence="8 11" id="KW-0539">Nucleus</keyword>
<evidence type="ECO:0000259" key="16">
    <source>
        <dbReference type="PROSITE" id="PS50071"/>
    </source>
</evidence>
<feature type="region of interest" description="Disordered" evidence="14">
    <location>
        <begin position="290"/>
        <end position="373"/>
    </location>
</feature>
<evidence type="ECO:0000313" key="17">
    <source>
        <dbReference type="EMBL" id="NXL47462.1"/>
    </source>
</evidence>
<dbReference type="FunFam" id="2.10.110.10:FF:000046">
    <property type="entry name" value="LIM/homeobox protein Lhx1"/>
    <property type="match status" value="1"/>
</dbReference>
<sequence length="407" mass="43836">MVHCAGCKRPILDRFLLNVLDRAWHVKCVQCCECKCNLTEKCFSREGKLYCKNDFFRCFGTKCAGCAQGISPSDLVRRARSKVFHLNCFTCMMCNKQLSTGEELYIIDENKFVCKEDYLNNSNTAKENSLHSATTGSDPSLSPDSQDPSQDDAKDSESANVSDKETGSNENDDQNLGAKRRGPRTTIKAKQLETLKAAFAATPKPTRHIREQLAQETGLNMRVIQVPPGTGHGPAGCARQPPRCGAGHGPARAPGDSGGASRLPPVTLPVRYLPSVSPCPPDYQSEYYGPGSNYDFFPQGPPSSQAQTPVDLPFVPSSGPSGTPLGAMDHPLPGHHPSSEAQRFTDIMSHPPGDSPSPEPNLPGSLHSMSAEVFGPSPPFSSISVNGGANYGNHLSHPPEMNEAAVW</sequence>
<keyword evidence="6 11" id="KW-0238">DNA-binding</keyword>
<feature type="region of interest" description="Disordered" evidence="14">
    <location>
        <begin position="125"/>
        <end position="190"/>
    </location>
</feature>
<evidence type="ECO:0000256" key="12">
    <source>
        <dbReference type="PROSITE-ProRule" id="PRU00125"/>
    </source>
</evidence>
<feature type="DNA-binding region" description="Homeobox" evidence="11">
    <location>
        <begin position="180"/>
        <end position="227"/>
    </location>
</feature>
<dbReference type="AlphaFoldDB" id="A0A7L0T1D9"/>
<gene>
    <name evidence="17" type="primary">Lhx1</name>
    <name evidence="17" type="ORF">PODPOD_R00608</name>
</gene>
<evidence type="ECO:0000256" key="10">
    <source>
        <dbReference type="ARBA" id="ARBA00042641"/>
    </source>
</evidence>
<evidence type="ECO:0000256" key="8">
    <source>
        <dbReference type="ARBA" id="ARBA00023242"/>
    </source>
</evidence>
<evidence type="ECO:0000259" key="15">
    <source>
        <dbReference type="PROSITE" id="PS50023"/>
    </source>
</evidence>
<dbReference type="PROSITE" id="PS50023">
    <property type="entry name" value="LIM_DOMAIN_2"/>
    <property type="match status" value="2"/>
</dbReference>
<dbReference type="InterPro" id="IPR050453">
    <property type="entry name" value="LIM_Homeobox_TF"/>
</dbReference>
<reference evidence="17 18" key="1">
    <citation type="submission" date="2019-09" db="EMBL/GenBank/DDBJ databases">
        <title>Bird 10,000 Genomes (B10K) Project - Family phase.</title>
        <authorList>
            <person name="Zhang G."/>
        </authorList>
    </citation>
    <scope>NUCLEOTIDE SEQUENCE [LARGE SCALE GENOMIC DNA]</scope>
    <source>
        <strain evidence="17">B10K-DU-009-04</strain>
        <tissue evidence="17">Mixed tissue sample</tissue>
    </source>
</reference>
<dbReference type="FunFam" id="1.10.10.60:FF:000075">
    <property type="entry name" value="LIM/homeobox protein Lhx1"/>
    <property type="match status" value="1"/>
</dbReference>
<dbReference type="Pfam" id="PF00412">
    <property type="entry name" value="LIM"/>
    <property type="match status" value="2"/>
</dbReference>
<feature type="compositionally biased region" description="Low complexity" evidence="14">
    <location>
        <begin position="137"/>
        <end position="148"/>
    </location>
</feature>
<comment type="subcellular location">
    <subcellularLocation>
        <location evidence="1 11 13">Nucleus</location>
    </subcellularLocation>
</comment>
<dbReference type="InterPro" id="IPR001781">
    <property type="entry name" value="Znf_LIM"/>
</dbReference>
<dbReference type="PROSITE" id="PS50071">
    <property type="entry name" value="HOMEOBOX_2"/>
    <property type="match status" value="1"/>
</dbReference>
<dbReference type="GO" id="GO:0000977">
    <property type="term" value="F:RNA polymerase II transcription regulatory region sequence-specific DNA binding"/>
    <property type="evidence" value="ECO:0007669"/>
    <property type="project" value="TreeGrafter"/>
</dbReference>
<dbReference type="Gene3D" id="2.10.110.10">
    <property type="entry name" value="Cysteine Rich Protein"/>
    <property type="match status" value="2"/>
</dbReference>
<evidence type="ECO:0000256" key="13">
    <source>
        <dbReference type="RuleBase" id="RU000682"/>
    </source>
</evidence>
<dbReference type="CDD" id="cd09367">
    <property type="entry name" value="LIM1_Lhx1_Lhx5"/>
    <property type="match status" value="1"/>
</dbReference>
<name>A0A7L0T1D9_PODPO</name>
<evidence type="ECO:0000256" key="2">
    <source>
        <dbReference type="ARBA" id="ARBA00022723"/>
    </source>
</evidence>
<keyword evidence="7 11" id="KW-0371">Homeobox</keyword>
<dbReference type="EMBL" id="VXAO01000448">
    <property type="protein sequence ID" value="NXL47462.1"/>
    <property type="molecule type" value="Genomic_DNA"/>
</dbReference>
<feature type="non-terminal residue" evidence="17">
    <location>
        <position position="407"/>
    </location>
</feature>
<dbReference type="SMART" id="SM00389">
    <property type="entry name" value="HOX"/>
    <property type="match status" value="1"/>
</dbReference>
<evidence type="ECO:0000256" key="7">
    <source>
        <dbReference type="ARBA" id="ARBA00023155"/>
    </source>
</evidence>
<dbReference type="GO" id="GO:0008270">
    <property type="term" value="F:zinc ion binding"/>
    <property type="evidence" value="ECO:0007669"/>
    <property type="project" value="InterPro"/>
</dbReference>
<protein>
    <recommendedName>
        <fullName evidence="9">LIM/homeobox protein Lhx1</fullName>
    </recommendedName>
    <alternativeName>
        <fullName evidence="10">Homeobox protein Lim-1</fullName>
    </alternativeName>
</protein>